<evidence type="ECO:0000256" key="8">
    <source>
        <dbReference type="ARBA" id="ARBA00023186"/>
    </source>
</evidence>
<dbReference type="FunFam" id="1.20.58.610:FF:000001">
    <property type="entry name" value="Hsp90 co-chaperone Cdc37-like 1"/>
    <property type="match status" value="1"/>
</dbReference>
<dbReference type="Gene3D" id="1.20.58.610">
    <property type="entry name" value="Cdc37, Hsp90 binding domain"/>
    <property type="match status" value="1"/>
</dbReference>
<keyword evidence="11" id="KW-0175">Coiled coil</keyword>
<evidence type="ECO:0000256" key="2">
    <source>
        <dbReference type="ARBA" id="ARBA00006222"/>
    </source>
</evidence>
<dbReference type="SUPFAM" id="SSF53098">
    <property type="entry name" value="Ribonuclease H-like"/>
    <property type="match status" value="1"/>
</dbReference>
<dbReference type="InterPro" id="IPR013520">
    <property type="entry name" value="Ribonucl_H"/>
</dbReference>
<gene>
    <name evidence="16" type="ORF">BPAG_LOCUS3042</name>
</gene>
<keyword evidence="6" id="KW-0378">Hydrolase</keyword>
<dbReference type="GO" id="GO:0050821">
    <property type="term" value="P:protein stabilization"/>
    <property type="evidence" value="ECO:0007669"/>
    <property type="project" value="TreeGrafter"/>
</dbReference>
<dbReference type="PANTHER" id="PTHR12800:SF4">
    <property type="entry name" value="HSP90 CO-CHAPERONE CDC37"/>
    <property type="match status" value="1"/>
</dbReference>
<dbReference type="InterPro" id="IPR036397">
    <property type="entry name" value="RNaseH_sf"/>
</dbReference>
<reference evidence="16 17" key="2">
    <citation type="submission" date="2018-11" db="EMBL/GenBank/DDBJ databases">
        <authorList>
            <consortium name="Pathogen Informatics"/>
        </authorList>
    </citation>
    <scope>NUCLEOTIDE SEQUENCE [LARGE SCALE GENOMIC DNA]</scope>
</reference>
<evidence type="ECO:0000259" key="14">
    <source>
        <dbReference type="SMART" id="SM01070"/>
    </source>
</evidence>
<dbReference type="GO" id="GO:0003676">
    <property type="term" value="F:nucleic acid binding"/>
    <property type="evidence" value="ECO:0007669"/>
    <property type="project" value="InterPro"/>
</dbReference>
<dbReference type="InterPro" id="IPR004918">
    <property type="entry name" value="Cdc37"/>
</dbReference>
<dbReference type="GO" id="GO:0051082">
    <property type="term" value="F:unfolded protein binding"/>
    <property type="evidence" value="ECO:0007669"/>
    <property type="project" value="TreeGrafter"/>
</dbReference>
<evidence type="ECO:0000256" key="3">
    <source>
        <dbReference type="ARBA" id="ARBA00009921"/>
    </source>
</evidence>
<dbReference type="Pfam" id="PF00929">
    <property type="entry name" value="RNase_T"/>
    <property type="match status" value="1"/>
</dbReference>
<sequence>LITCTYPLSRLAIFCVNPRQLGAVFTVRRCLFLQFSKYLFKTAFVSIFHRLLSKSITTMGEANRGRRIVWVDCEMTGLDVSSKTIVEIACAITEADLMVVEEGLNLVISQPKEVLEGMDNWCKATFASNGLLQEILSSKITMKEAENEILKYVRQHTDSGMCPLGGNSVGSDRIFLQKYMPTLEKHLHYRNIDVSSIKELVKRWYPDVYARKPQKENIHRALNDIYESIQELNWFLYPDYRNNMQLHFAVGEMPCHCVTCHKSNETDGWKTCSKQMPLDYSKWKTIEVSDDEDDTHPNIDTPSLFRWRHQARLERMAERKQEKEKLMEGKSIVEKRILEVQEKLKNSDLDDKERIKLELEIEEVKKQEEEYQRKEKELNEKEKNEPWNVDTIGHEAFSKSVRINKIVDKKIEPPKLSEEEESKRMSDFFTKNDELLKAYGAIHGLEESEKYLLEYPHLASDFTASWLTIQALNLAMEFKDKEMCVMAEQCIIIQYLLELSKTLHALATNTNVIKNFFKKFRAADPSYAKMFRQEVDAFCDRLRKRGKDKRDAAIAEYETEEKAKRIAASPGGMDPQEVYESLPEDMRAAFDSQEVARLQEVAEKMDREVFTYHLQRCIDSGLWIPDANAAKEESVKNN</sequence>
<dbReference type="Pfam" id="PF03234">
    <property type="entry name" value="CDC37_N"/>
    <property type="match status" value="1"/>
</dbReference>
<dbReference type="Proteomes" id="UP000278627">
    <property type="component" value="Unassembled WGS sequence"/>
</dbReference>
<dbReference type="GO" id="GO:0006457">
    <property type="term" value="P:protein folding"/>
    <property type="evidence" value="ECO:0007669"/>
    <property type="project" value="TreeGrafter"/>
</dbReference>
<evidence type="ECO:0000256" key="5">
    <source>
        <dbReference type="ARBA" id="ARBA00022722"/>
    </source>
</evidence>
<dbReference type="SMART" id="SM01071">
    <property type="entry name" value="CDC37_N"/>
    <property type="match status" value="1"/>
</dbReference>
<feature type="domain" description="Cdc37 N-terminal" evidence="15">
    <location>
        <begin position="277"/>
        <end position="400"/>
    </location>
</feature>
<evidence type="ECO:0000256" key="11">
    <source>
        <dbReference type="SAM" id="Coils"/>
    </source>
</evidence>
<dbReference type="FunFam" id="3.30.420.10:FF:000003">
    <property type="entry name" value="Oligoribonuclease"/>
    <property type="match status" value="1"/>
</dbReference>
<evidence type="ECO:0000256" key="10">
    <source>
        <dbReference type="ARBA" id="ARBA00072681"/>
    </source>
</evidence>
<reference evidence="18" key="1">
    <citation type="submission" date="2017-02" db="UniProtKB">
        <authorList>
            <consortium name="WormBaseParasite"/>
        </authorList>
    </citation>
    <scope>IDENTIFICATION</scope>
</reference>
<evidence type="ECO:0000256" key="1">
    <source>
        <dbReference type="ARBA" id="ARBA00004496"/>
    </source>
</evidence>
<evidence type="ECO:0000259" key="13">
    <source>
        <dbReference type="SMART" id="SM01069"/>
    </source>
</evidence>
<dbReference type="InterPro" id="IPR022894">
    <property type="entry name" value="Oligoribonuclease"/>
</dbReference>
<dbReference type="EMBL" id="UZAD01000676">
    <property type="protein sequence ID" value="VDN84228.1"/>
    <property type="molecule type" value="Genomic_DNA"/>
</dbReference>
<accession>A0A0N4T4E2</accession>
<dbReference type="InterPro" id="IPR038189">
    <property type="entry name" value="Cdc37_Hsp90-bd_sf"/>
</dbReference>
<feature type="domain" description="Cdc37 C-terminal" evidence="13">
    <location>
        <begin position="567"/>
        <end position="637"/>
    </location>
</feature>
<evidence type="ECO:0000256" key="7">
    <source>
        <dbReference type="ARBA" id="ARBA00022839"/>
    </source>
</evidence>
<comment type="similarity">
    <text evidence="3">Belongs to the oligoribonuclease family.</text>
</comment>
<dbReference type="Gene3D" id="3.30.420.10">
    <property type="entry name" value="Ribonuclease H-like superfamily/Ribonuclease H"/>
    <property type="match status" value="1"/>
</dbReference>
<evidence type="ECO:0000259" key="12">
    <source>
        <dbReference type="SMART" id="SM00479"/>
    </source>
</evidence>
<dbReference type="WBParaSite" id="BPAG_0000307201-mRNA-1">
    <property type="protein sequence ID" value="BPAG_0000307201-mRNA-1"/>
    <property type="gene ID" value="BPAG_0000307201"/>
</dbReference>
<evidence type="ECO:0000313" key="16">
    <source>
        <dbReference type="EMBL" id="VDN84228.1"/>
    </source>
</evidence>
<feature type="domain" description="Cdc37 Hsp90 binding" evidence="14">
    <location>
        <begin position="404"/>
        <end position="561"/>
    </location>
</feature>
<dbReference type="GO" id="GO:0019901">
    <property type="term" value="F:protein kinase binding"/>
    <property type="evidence" value="ECO:0007669"/>
    <property type="project" value="InterPro"/>
</dbReference>
<dbReference type="PANTHER" id="PTHR12800">
    <property type="entry name" value="CDC37-RELATED"/>
    <property type="match status" value="1"/>
</dbReference>
<dbReference type="GO" id="GO:0031072">
    <property type="term" value="F:heat shock protein binding"/>
    <property type="evidence" value="ECO:0007669"/>
    <property type="project" value="TreeGrafter"/>
</dbReference>
<evidence type="ECO:0000313" key="17">
    <source>
        <dbReference type="Proteomes" id="UP000278627"/>
    </source>
</evidence>
<keyword evidence="5" id="KW-0540">Nuclease</keyword>
<dbReference type="SMART" id="SM00479">
    <property type="entry name" value="EXOIII"/>
    <property type="match status" value="1"/>
</dbReference>
<organism evidence="18">
    <name type="scientific">Brugia pahangi</name>
    <name type="common">Filarial nematode worm</name>
    <dbReference type="NCBI Taxonomy" id="6280"/>
    <lineage>
        <taxon>Eukaryota</taxon>
        <taxon>Metazoa</taxon>
        <taxon>Ecdysozoa</taxon>
        <taxon>Nematoda</taxon>
        <taxon>Chromadorea</taxon>
        <taxon>Rhabditida</taxon>
        <taxon>Spirurina</taxon>
        <taxon>Spiruromorpha</taxon>
        <taxon>Filarioidea</taxon>
        <taxon>Onchocercidae</taxon>
        <taxon>Brugia</taxon>
    </lineage>
</organism>
<dbReference type="STRING" id="6280.A0A0N4T4E2"/>
<dbReference type="Gene3D" id="6.10.140.250">
    <property type="match status" value="1"/>
</dbReference>
<evidence type="ECO:0000256" key="6">
    <source>
        <dbReference type="ARBA" id="ARBA00022801"/>
    </source>
</evidence>
<dbReference type="SMART" id="SM01069">
    <property type="entry name" value="CDC37_C"/>
    <property type="match status" value="1"/>
</dbReference>
<dbReference type="GO" id="GO:0051087">
    <property type="term" value="F:protein-folding chaperone binding"/>
    <property type="evidence" value="ECO:0007669"/>
    <property type="project" value="TreeGrafter"/>
</dbReference>
<keyword evidence="4" id="KW-0963">Cytoplasm</keyword>
<dbReference type="Pfam" id="PF08564">
    <property type="entry name" value="CDC37_C"/>
    <property type="match status" value="1"/>
</dbReference>
<protein>
    <recommendedName>
        <fullName evidence="10">Probable oligoribonuclease</fullName>
    </recommendedName>
    <alternativeName>
        <fullName evidence="9">Hsp90 chaperone protein kinase-targeting subunit</fullName>
    </alternativeName>
</protein>
<feature type="domain" description="Exonuclease" evidence="12">
    <location>
        <begin position="67"/>
        <end position="241"/>
    </location>
</feature>
<dbReference type="InterPro" id="IPR013874">
    <property type="entry name" value="Cdc37_Hsp90-bd"/>
</dbReference>
<comment type="subcellular location">
    <subcellularLocation>
        <location evidence="1">Cytoplasm</location>
    </subcellularLocation>
</comment>
<dbReference type="SMART" id="SM01070">
    <property type="entry name" value="CDC37_M"/>
    <property type="match status" value="1"/>
</dbReference>
<dbReference type="GO" id="GO:0000175">
    <property type="term" value="F:3'-5'-RNA exonuclease activity"/>
    <property type="evidence" value="ECO:0007669"/>
    <property type="project" value="InterPro"/>
</dbReference>
<dbReference type="InterPro" id="IPR013873">
    <property type="entry name" value="Cdc37_C"/>
</dbReference>
<keyword evidence="8" id="KW-0143">Chaperone</keyword>
<dbReference type="GO" id="GO:0005737">
    <property type="term" value="C:cytoplasm"/>
    <property type="evidence" value="ECO:0007669"/>
    <property type="project" value="UniProtKB-SubCell"/>
</dbReference>
<dbReference type="SUPFAM" id="SSF101391">
    <property type="entry name" value="Hsp90 co-chaperone CDC37"/>
    <property type="match status" value="1"/>
</dbReference>
<dbReference type="AlphaFoldDB" id="A0A0N4T4E2"/>
<evidence type="ECO:0000256" key="4">
    <source>
        <dbReference type="ARBA" id="ARBA00022490"/>
    </source>
</evidence>
<comment type="similarity">
    <text evidence="2">Belongs to the CDC37 family.</text>
</comment>
<dbReference type="NCBIfam" id="NF003765">
    <property type="entry name" value="PRK05359.1"/>
    <property type="match status" value="1"/>
</dbReference>
<evidence type="ECO:0000259" key="15">
    <source>
        <dbReference type="SMART" id="SM01071"/>
    </source>
</evidence>
<dbReference type="Pfam" id="PF08565">
    <property type="entry name" value="CDC37_M"/>
    <property type="match status" value="1"/>
</dbReference>
<dbReference type="InterPro" id="IPR013855">
    <property type="entry name" value="Cdc37_N_dom"/>
</dbReference>
<keyword evidence="17" id="KW-1185">Reference proteome</keyword>
<dbReference type="CDD" id="cd06135">
    <property type="entry name" value="Orn"/>
    <property type="match status" value="1"/>
</dbReference>
<proteinExistence type="inferred from homology"/>
<evidence type="ECO:0000313" key="18">
    <source>
        <dbReference type="WBParaSite" id="BPAG_0000307201-mRNA-1"/>
    </source>
</evidence>
<dbReference type="InterPro" id="IPR012337">
    <property type="entry name" value="RNaseH-like_sf"/>
</dbReference>
<evidence type="ECO:0000256" key="9">
    <source>
        <dbReference type="ARBA" id="ARBA00031396"/>
    </source>
</evidence>
<keyword evidence="7" id="KW-0269">Exonuclease</keyword>
<feature type="coiled-coil region" evidence="11">
    <location>
        <begin position="354"/>
        <end position="384"/>
    </location>
</feature>
<name>A0A0N4T4E2_BRUPA</name>